<dbReference type="InterPro" id="IPR013425">
    <property type="entry name" value="Autotrns_rpt"/>
</dbReference>
<name>A0A8E6B1S3_9BACT</name>
<evidence type="ECO:0000256" key="1">
    <source>
        <dbReference type="ARBA" id="ARBA00022729"/>
    </source>
</evidence>
<feature type="chain" id="PRO_5034353238" evidence="2">
    <location>
        <begin position="30"/>
        <end position="611"/>
    </location>
</feature>
<dbReference type="AlphaFoldDB" id="A0A8E6B1S3"/>
<reference evidence="3" key="1">
    <citation type="submission" date="2021-05" db="EMBL/GenBank/DDBJ databases">
        <title>Complete genome sequence of the cellulolytic planctomycete Telmatocola sphagniphila SP2T and characterization of the first cellulase from planctomycetes.</title>
        <authorList>
            <person name="Rakitin A.L."/>
            <person name="Beletsky A.V."/>
            <person name="Naumoff D.G."/>
            <person name="Kulichevskaya I.S."/>
            <person name="Mardanov A.V."/>
            <person name="Ravin N.V."/>
            <person name="Dedysh S.N."/>
        </authorList>
    </citation>
    <scope>NUCLEOTIDE SEQUENCE</scope>
    <source>
        <strain evidence="3">SP2T</strain>
    </source>
</reference>
<protein>
    <submittedName>
        <fullName evidence="3">Autotransporter-associated beta strand repeat-containing protein</fullName>
    </submittedName>
</protein>
<gene>
    <name evidence="3" type="ORF">KIH39_15240</name>
</gene>
<dbReference type="RefSeq" id="WP_213494091.1">
    <property type="nucleotide sequence ID" value="NZ_CP074694.1"/>
</dbReference>
<dbReference type="EMBL" id="CP074694">
    <property type="protein sequence ID" value="QVL30207.1"/>
    <property type="molecule type" value="Genomic_DNA"/>
</dbReference>
<keyword evidence="1 2" id="KW-0732">Signal</keyword>
<dbReference type="Pfam" id="PF12951">
    <property type="entry name" value="PATR"/>
    <property type="match status" value="2"/>
</dbReference>
<feature type="signal peptide" evidence="2">
    <location>
        <begin position="1"/>
        <end position="29"/>
    </location>
</feature>
<dbReference type="Proteomes" id="UP000676194">
    <property type="component" value="Chromosome"/>
</dbReference>
<evidence type="ECO:0000256" key="2">
    <source>
        <dbReference type="SAM" id="SignalP"/>
    </source>
</evidence>
<evidence type="ECO:0000313" key="4">
    <source>
        <dbReference type="Proteomes" id="UP000676194"/>
    </source>
</evidence>
<sequence>MIFRSKRLNLIRGFCASAAIFLLPQTSFAQLQWGASGGGGSGTWDGSTADWYNGSTATTWNSTIASFGGTAGTVTMNSSLSAAGLVFTTSGYILSGTGTLTLTGTPSLSINVSSGTSATETINFNLSSASAVTFNANSGSTVTAIGYVLGGTNTWGGQVSFLSGSALTSGNAATAVTYTLNGANTFNSGLTLSGENLTLTLGNANSITGTGAITIATSGTVLTVPKPTSGVLHSTIANNLVLNPNNLSSFQIAFGATKPSAAASSFATNDALIISGNISGSGDVYITNSLTAGGGAGEVLLSGNNTYTGKTVIDLTGTSGALLLGSSTALPSTTALVFGNFVSSTNGIAPLDLNGNSVTIASLATNTSNGAVIGAATGITNSQSSVVTLTINGSASTTFGGLIGLVNSGTSGVVVGTNNIALNLASGNTGTLILTKANTYTGGTTISGGVLQLGIANAVPSAGGLTLNGGTLSSGATAGFSDNLGALTVSAASTIALGTGSHTLTFTTVTGSGALSITGWTGSAGSSGTSGELIFTGYSSASSANSSLSTFLSSVAFSGFTTGGTFITNGSNVELVPVTPVPEPVSVLLAGGSLLGALGCFRRRKLLKASN</sequence>
<dbReference type="KEGG" id="tsph:KIH39_15240"/>
<keyword evidence="4" id="KW-1185">Reference proteome</keyword>
<proteinExistence type="predicted"/>
<dbReference type="NCBIfam" id="TIGR02601">
    <property type="entry name" value="autotrns_rpt"/>
    <property type="match status" value="2"/>
</dbReference>
<accession>A0A8E6B1S3</accession>
<organism evidence="3 4">
    <name type="scientific">Telmatocola sphagniphila</name>
    <dbReference type="NCBI Taxonomy" id="1123043"/>
    <lineage>
        <taxon>Bacteria</taxon>
        <taxon>Pseudomonadati</taxon>
        <taxon>Planctomycetota</taxon>
        <taxon>Planctomycetia</taxon>
        <taxon>Gemmatales</taxon>
        <taxon>Gemmataceae</taxon>
    </lineage>
</organism>
<evidence type="ECO:0000313" key="3">
    <source>
        <dbReference type="EMBL" id="QVL30207.1"/>
    </source>
</evidence>